<feature type="non-terminal residue" evidence="1">
    <location>
        <position position="1"/>
    </location>
</feature>
<dbReference type="AlphaFoldDB" id="A0A0F9BSV1"/>
<name>A0A0F9BSV1_9ZZZZ</name>
<accession>A0A0F9BSV1</accession>
<protein>
    <submittedName>
        <fullName evidence="1">Uncharacterized protein</fullName>
    </submittedName>
</protein>
<reference evidence="1" key="1">
    <citation type="journal article" date="2015" name="Nature">
        <title>Complex archaea that bridge the gap between prokaryotes and eukaryotes.</title>
        <authorList>
            <person name="Spang A."/>
            <person name="Saw J.H."/>
            <person name="Jorgensen S.L."/>
            <person name="Zaremba-Niedzwiedzka K."/>
            <person name="Martijn J."/>
            <person name="Lind A.E."/>
            <person name="van Eijk R."/>
            <person name="Schleper C."/>
            <person name="Guy L."/>
            <person name="Ettema T.J."/>
        </authorList>
    </citation>
    <scope>NUCLEOTIDE SEQUENCE</scope>
</reference>
<evidence type="ECO:0000313" key="1">
    <source>
        <dbReference type="EMBL" id="KKL24960.1"/>
    </source>
</evidence>
<dbReference type="InterPro" id="IPR025586">
    <property type="entry name" value="PcfJ"/>
</dbReference>
<organism evidence="1">
    <name type="scientific">marine sediment metagenome</name>
    <dbReference type="NCBI Taxonomy" id="412755"/>
    <lineage>
        <taxon>unclassified sequences</taxon>
        <taxon>metagenomes</taxon>
        <taxon>ecological metagenomes</taxon>
    </lineage>
</organism>
<dbReference type="EMBL" id="LAZR01036393">
    <property type="protein sequence ID" value="KKL24960.1"/>
    <property type="molecule type" value="Genomic_DNA"/>
</dbReference>
<dbReference type="Pfam" id="PF14284">
    <property type="entry name" value="PcfJ"/>
    <property type="match status" value="1"/>
</dbReference>
<gene>
    <name evidence="1" type="ORF">LCGC14_2410150</name>
</gene>
<comment type="caution">
    <text evidence="1">The sequence shown here is derived from an EMBL/GenBank/DDBJ whole genome shotgun (WGS) entry which is preliminary data.</text>
</comment>
<proteinExistence type="predicted"/>
<sequence>DYDTCFIDLVSNHNYDIKSLCNYLRGYLLPFEGLRIGEGLRLLRDYYSMADQIGRKVKKYPKYLSSMHDIISVNHKVFKTDYDEFKFSELVRGDLEFVGRKFRVVVPKCTKDIVSEGTSLNHCVGSYVERILRGDCYIFFLRCSFSDDSLVTLELSGDNLVQAKGSYNRVLLPDERNFLISYCKSKNLSFNVGVVS</sequence>